<accession>A0A495EDQ9</accession>
<dbReference type="Pfam" id="PF00534">
    <property type="entry name" value="Glycos_transf_1"/>
    <property type="match status" value="1"/>
</dbReference>
<dbReference type="SUPFAM" id="SSF53756">
    <property type="entry name" value="UDP-Glycosyltransferase/glycogen phosphorylase"/>
    <property type="match status" value="1"/>
</dbReference>
<sequence length="349" mass="40379">MIIVNARFLTQKITGVQRFGIEISKELKRLNPDIIFVSPKNIIHVDVAKELNVKCIGPFSGHAWEQITLQKYVISKNALLISLCNTAPLFIKNQVVTIHDLCFKVHPEWFSKSFYTFYNFLIPRIVKKALFVLTVSETSKNEIIEILGVHENKISVIYNAVAPFFLSNEFHENVKNKLLNKKYILTVSSHHPRKNFKSLIDAFNLINDPNLNLYIIGNVNKHFIQNYIKKDNTRVKFLSNILDADLVEFYKRATLFVYPSLYEGFGIPIIEALSQQTTVVVSDIPVFREVCENHDVFFFNPYSINDIKNNILLGLKNLNKNKIKQEDLSLKYSWEKSAKKVLKIINENI</sequence>
<dbReference type="Gene3D" id="3.40.50.2000">
    <property type="entry name" value="Glycogen Phosphorylase B"/>
    <property type="match status" value="2"/>
</dbReference>
<evidence type="ECO:0000313" key="5">
    <source>
        <dbReference type="Proteomes" id="UP000269412"/>
    </source>
</evidence>
<dbReference type="PANTHER" id="PTHR46401:SF2">
    <property type="entry name" value="GLYCOSYLTRANSFERASE WBBK-RELATED"/>
    <property type="match status" value="1"/>
</dbReference>
<dbReference type="OrthoDB" id="798298at2"/>
<evidence type="ECO:0000313" key="4">
    <source>
        <dbReference type="EMBL" id="RKR14769.1"/>
    </source>
</evidence>
<evidence type="ECO:0000259" key="3">
    <source>
        <dbReference type="Pfam" id="PF13439"/>
    </source>
</evidence>
<dbReference type="PANTHER" id="PTHR46401">
    <property type="entry name" value="GLYCOSYLTRANSFERASE WBBK-RELATED"/>
    <property type="match status" value="1"/>
</dbReference>
<dbReference type="AlphaFoldDB" id="A0A495EDQ9"/>
<dbReference type="GO" id="GO:0016757">
    <property type="term" value="F:glycosyltransferase activity"/>
    <property type="evidence" value="ECO:0007669"/>
    <property type="project" value="InterPro"/>
</dbReference>
<proteinExistence type="predicted"/>
<dbReference type="Proteomes" id="UP000269412">
    <property type="component" value="Unassembled WGS sequence"/>
</dbReference>
<dbReference type="RefSeq" id="WP_121064279.1">
    <property type="nucleotide sequence ID" value="NZ_RBIQ01000007.1"/>
</dbReference>
<dbReference type="CDD" id="cd03809">
    <property type="entry name" value="GT4_MtfB-like"/>
    <property type="match status" value="1"/>
</dbReference>
<feature type="domain" description="Glycosyltransferase subfamily 4-like N-terminal" evidence="3">
    <location>
        <begin position="90"/>
        <end position="161"/>
    </location>
</feature>
<dbReference type="InterPro" id="IPR001296">
    <property type="entry name" value="Glyco_trans_1"/>
</dbReference>
<dbReference type="InterPro" id="IPR028098">
    <property type="entry name" value="Glyco_trans_4-like_N"/>
</dbReference>
<reference evidence="4 5" key="1">
    <citation type="submission" date="2018-10" db="EMBL/GenBank/DDBJ databases">
        <title>Genomic Encyclopedia of Archaeal and Bacterial Type Strains, Phase II (KMG-II): from individual species to whole genera.</title>
        <authorList>
            <person name="Goeker M."/>
        </authorList>
    </citation>
    <scope>NUCLEOTIDE SEQUENCE [LARGE SCALE GENOMIC DNA]</scope>
    <source>
        <strain evidence="4 5">DSM 25230</strain>
    </source>
</reference>
<dbReference type="EMBL" id="RBIQ01000007">
    <property type="protein sequence ID" value="RKR14769.1"/>
    <property type="molecule type" value="Genomic_DNA"/>
</dbReference>
<dbReference type="Pfam" id="PF13439">
    <property type="entry name" value="Glyco_transf_4"/>
    <property type="match status" value="1"/>
</dbReference>
<protein>
    <submittedName>
        <fullName evidence="4">Glycosyltransferase involved in cell wall biosynthesis</fullName>
    </submittedName>
</protein>
<organism evidence="4 5">
    <name type="scientific">Maribacter vaceletii</name>
    <dbReference type="NCBI Taxonomy" id="1206816"/>
    <lineage>
        <taxon>Bacteria</taxon>
        <taxon>Pseudomonadati</taxon>
        <taxon>Bacteroidota</taxon>
        <taxon>Flavobacteriia</taxon>
        <taxon>Flavobacteriales</taxon>
        <taxon>Flavobacteriaceae</taxon>
        <taxon>Maribacter</taxon>
    </lineage>
</organism>
<comment type="caution">
    <text evidence="4">The sequence shown here is derived from an EMBL/GenBank/DDBJ whole genome shotgun (WGS) entry which is preliminary data.</text>
</comment>
<gene>
    <name evidence="4" type="ORF">CLV91_0848</name>
</gene>
<feature type="domain" description="Glycosyl transferase family 1" evidence="2">
    <location>
        <begin position="170"/>
        <end position="319"/>
    </location>
</feature>
<evidence type="ECO:0000256" key="1">
    <source>
        <dbReference type="ARBA" id="ARBA00022679"/>
    </source>
</evidence>
<name>A0A495EDQ9_9FLAO</name>
<keyword evidence="5" id="KW-1185">Reference proteome</keyword>
<evidence type="ECO:0000259" key="2">
    <source>
        <dbReference type="Pfam" id="PF00534"/>
    </source>
</evidence>
<keyword evidence="1 4" id="KW-0808">Transferase</keyword>